<dbReference type="AlphaFoldDB" id="B4W107"/>
<dbReference type="OrthoDB" id="9800801at2"/>
<organism evidence="8 9">
    <name type="scientific">Coleofasciculus chthonoplastes PCC 7420</name>
    <dbReference type="NCBI Taxonomy" id="118168"/>
    <lineage>
        <taxon>Bacteria</taxon>
        <taxon>Bacillati</taxon>
        <taxon>Cyanobacteriota</taxon>
        <taxon>Cyanophyceae</taxon>
        <taxon>Coleofasciculales</taxon>
        <taxon>Coleofasciculaceae</taxon>
        <taxon>Coleofasciculus</taxon>
    </lineage>
</organism>
<dbReference type="HOGENOM" id="CLU_027633_3_0_3"/>
<evidence type="ECO:0000256" key="3">
    <source>
        <dbReference type="ARBA" id="ARBA00022603"/>
    </source>
</evidence>
<reference evidence="8 9" key="1">
    <citation type="submission" date="2008-07" db="EMBL/GenBank/DDBJ databases">
        <authorList>
            <person name="Tandeau de Marsac N."/>
            <person name="Ferriera S."/>
            <person name="Johnson J."/>
            <person name="Kravitz S."/>
            <person name="Beeson K."/>
            <person name="Sutton G."/>
            <person name="Rogers Y.-H."/>
            <person name="Friedman R."/>
            <person name="Frazier M."/>
            <person name="Venter J.C."/>
        </authorList>
    </citation>
    <scope>NUCLEOTIDE SEQUENCE [LARGE SCALE GENOMIC DNA]</scope>
    <source>
        <strain evidence="8 9">PCC 7420</strain>
    </source>
</reference>
<dbReference type="Gene3D" id="3.40.50.150">
    <property type="entry name" value="Vaccinia Virus protein VP39"/>
    <property type="match status" value="2"/>
</dbReference>
<gene>
    <name evidence="8" type="ORF">MC7420_7587</name>
</gene>
<dbReference type="STRING" id="118168.MC7420_7587"/>
<comment type="similarity">
    <text evidence="1">Belongs to the N(4)/N(6)-methyltransferase family. N(4) subfamily.</text>
</comment>
<comment type="catalytic activity">
    <reaction evidence="7">
        <text>a 2'-deoxycytidine in DNA + S-adenosyl-L-methionine = an N(4)-methyl-2'-deoxycytidine in DNA + S-adenosyl-L-homocysteine + H(+)</text>
        <dbReference type="Rhea" id="RHEA:16857"/>
        <dbReference type="Rhea" id="RHEA-COMP:11369"/>
        <dbReference type="Rhea" id="RHEA-COMP:13674"/>
        <dbReference type="ChEBI" id="CHEBI:15378"/>
        <dbReference type="ChEBI" id="CHEBI:57856"/>
        <dbReference type="ChEBI" id="CHEBI:59789"/>
        <dbReference type="ChEBI" id="CHEBI:85452"/>
        <dbReference type="ChEBI" id="CHEBI:137933"/>
        <dbReference type="EC" id="2.1.1.113"/>
    </reaction>
</comment>
<evidence type="ECO:0000256" key="7">
    <source>
        <dbReference type="ARBA" id="ARBA00049120"/>
    </source>
</evidence>
<keyword evidence="9" id="KW-1185">Reference proteome</keyword>
<evidence type="ECO:0000313" key="9">
    <source>
        <dbReference type="Proteomes" id="UP000003835"/>
    </source>
</evidence>
<accession>B4W107</accession>
<evidence type="ECO:0000256" key="5">
    <source>
        <dbReference type="ARBA" id="ARBA00022691"/>
    </source>
</evidence>
<protein>
    <recommendedName>
        <fullName evidence="2">site-specific DNA-methyltransferase (cytosine-N(4)-specific)</fullName>
        <ecNumber evidence="2">2.1.1.113</ecNumber>
    </recommendedName>
</protein>
<dbReference type="EC" id="2.1.1.113" evidence="2"/>
<keyword evidence="3" id="KW-0489">Methyltransferase</keyword>
<dbReference type="SUPFAM" id="SSF53335">
    <property type="entry name" value="S-adenosyl-L-methionine-dependent methyltransferases"/>
    <property type="match status" value="1"/>
</dbReference>
<dbReference type="RefSeq" id="WP_006104948.1">
    <property type="nucleotide sequence ID" value="NZ_DS989867.1"/>
</dbReference>
<keyword evidence="6" id="KW-0680">Restriction system</keyword>
<dbReference type="GO" id="GO:0009307">
    <property type="term" value="P:DNA restriction-modification system"/>
    <property type="evidence" value="ECO:0007669"/>
    <property type="project" value="UniProtKB-KW"/>
</dbReference>
<dbReference type="InterPro" id="IPR029063">
    <property type="entry name" value="SAM-dependent_MTases_sf"/>
</dbReference>
<evidence type="ECO:0000313" key="8">
    <source>
        <dbReference type="EMBL" id="EDX72107.1"/>
    </source>
</evidence>
<evidence type="ECO:0000256" key="1">
    <source>
        <dbReference type="ARBA" id="ARBA00010203"/>
    </source>
</evidence>
<dbReference type="PROSITE" id="PS00093">
    <property type="entry name" value="N4_MTASE"/>
    <property type="match status" value="1"/>
</dbReference>
<keyword evidence="5" id="KW-0949">S-adenosyl-L-methionine</keyword>
<dbReference type="GO" id="GO:0003677">
    <property type="term" value="F:DNA binding"/>
    <property type="evidence" value="ECO:0007669"/>
    <property type="project" value="InterPro"/>
</dbReference>
<name>B4W107_9CYAN</name>
<keyword evidence="4" id="KW-0808">Transferase</keyword>
<evidence type="ECO:0000256" key="6">
    <source>
        <dbReference type="ARBA" id="ARBA00022747"/>
    </source>
</evidence>
<dbReference type="Proteomes" id="UP000003835">
    <property type="component" value="Unassembled WGS sequence"/>
</dbReference>
<dbReference type="GO" id="GO:0015667">
    <property type="term" value="F:site-specific DNA-methyltransferase (cytosine-N4-specific) activity"/>
    <property type="evidence" value="ECO:0007669"/>
    <property type="project" value="UniProtKB-EC"/>
</dbReference>
<evidence type="ECO:0000256" key="2">
    <source>
        <dbReference type="ARBA" id="ARBA00012185"/>
    </source>
</evidence>
<proteinExistence type="inferred from homology"/>
<dbReference type="GO" id="GO:0032259">
    <property type="term" value="P:methylation"/>
    <property type="evidence" value="ECO:0007669"/>
    <property type="project" value="UniProtKB-KW"/>
</dbReference>
<dbReference type="eggNOG" id="COG0863">
    <property type="taxonomic scope" value="Bacteria"/>
</dbReference>
<sequence>MDIQVNQRSDYTFKYNQKLARHGWLRLTPAYSVKLVTEMINKISPESFILDPFSGTATTGLVAAEQGLQAHCLDINRFLIWLGNVKCRNYSFSELDDFNQRIKTTIHQCKFLINQECWTPEIYNITRWWSTHTLKIIAALRQALVSEFGEPKEGDVSSLAWVAFCRLVIETSSAAFNHVSMSFHEQVTRYEVEQIEQLYQSILEAIINSISHPLAGKATVFYADSRYSVSNDVKYSHVVTSPPYPNRMSYIRELRPYMYWTKFLDTAKEAGEIDWQAIGGTWGMATSRLQNWDSNGIELSGSLNRIVSQIRESENKNARLMAKYVEKYFYDMYLHFDNLRHNLRDNAVLSYIVGNSSFYGIPVKTEKLLEESLHQLGYTNIGSNVVRKRNSKKELFEYCVYATWKEF</sequence>
<evidence type="ECO:0000256" key="4">
    <source>
        <dbReference type="ARBA" id="ARBA00022679"/>
    </source>
</evidence>
<dbReference type="InterPro" id="IPR017985">
    <property type="entry name" value="MeTrfase_CN4_CS"/>
</dbReference>
<dbReference type="EMBL" id="DS989867">
    <property type="protein sequence ID" value="EDX72107.1"/>
    <property type="molecule type" value="Genomic_DNA"/>
</dbReference>